<reference evidence="2 3" key="1">
    <citation type="journal article" date="2015" name="Stand. Genomic Sci.">
        <title>Genomic Encyclopedia of Bacterial and Archaeal Type Strains, Phase III: the genomes of soil and plant-associated and newly described type strains.</title>
        <authorList>
            <person name="Whitman W.B."/>
            <person name="Woyke T."/>
            <person name="Klenk H.P."/>
            <person name="Zhou Y."/>
            <person name="Lilburn T.G."/>
            <person name="Beck B.J."/>
            <person name="De Vos P."/>
            <person name="Vandamme P."/>
            <person name="Eisen J.A."/>
            <person name="Garrity G."/>
            <person name="Hugenholtz P."/>
            <person name="Kyrpides N.C."/>
        </authorList>
    </citation>
    <scope>NUCLEOTIDE SEQUENCE [LARGE SCALE GENOMIC DNA]</scope>
    <source>
        <strain evidence="2 3">CGMCC 1.7270</strain>
    </source>
</reference>
<dbReference type="AlphaFoldDB" id="V6S3Q5"/>
<feature type="chain" id="PRO_5030178766" evidence="1">
    <location>
        <begin position="19"/>
        <end position="232"/>
    </location>
</feature>
<name>V6S3Q5_9FLAO</name>
<dbReference type="EMBL" id="VLKQ01000007">
    <property type="protein sequence ID" value="TWI12225.1"/>
    <property type="molecule type" value="Genomic_DNA"/>
</dbReference>
<sequence length="232" mass="26838">MKKYLLLFALLFSSVVFSQNVTDYKYIIVSSKFSFSKEVNKYNLNALTKSVLEKQGYEVYYDTDILPQDLAENRCKALYADMLENNNLLVTKIKLQLKDCKNQVVYVSGEGTSREKEYAKAYVQAFREVGKSLSVLKSNPKQDISEKEIEMKMEMESTVAATVFFAQPIPNGFQLVDTTPKVVMKLFKTSASNFYIAQKDSLQGVVFNKNNQWYFEYYQNDKLVSEKMEIKF</sequence>
<accession>V6S3Q5</accession>
<comment type="caution">
    <text evidence="2">The sequence shown here is derived from an EMBL/GenBank/DDBJ whole genome shotgun (WGS) entry which is preliminary data.</text>
</comment>
<protein>
    <submittedName>
        <fullName evidence="2">Uncharacterized protein</fullName>
    </submittedName>
</protein>
<keyword evidence="1" id="KW-0732">Signal</keyword>
<evidence type="ECO:0000313" key="3">
    <source>
        <dbReference type="Proteomes" id="UP000319848"/>
    </source>
</evidence>
<dbReference type="RefSeq" id="WP_023570352.1">
    <property type="nucleotide sequence ID" value="NZ_AVBI01000012.1"/>
</dbReference>
<dbReference type="STRING" id="1341154.FCR2A7T_12000"/>
<evidence type="ECO:0000256" key="1">
    <source>
        <dbReference type="SAM" id="SignalP"/>
    </source>
</evidence>
<feature type="signal peptide" evidence="1">
    <location>
        <begin position="1"/>
        <end position="18"/>
    </location>
</feature>
<proteinExistence type="predicted"/>
<organism evidence="2 3">
    <name type="scientific">Flavobacterium cauense R2A-7</name>
    <dbReference type="NCBI Taxonomy" id="1341154"/>
    <lineage>
        <taxon>Bacteria</taxon>
        <taxon>Pseudomonadati</taxon>
        <taxon>Bacteroidota</taxon>
        <taxon>Flavobacteriia</taxon>
        <taxon>Flavobacteriales</taxon>
        <taxon>Flavobacteriaceae</taxon>
        <taxon>Flavobacterium</taxon>
    </lineage>
</organism>
<evidence type="ECO:0000313" key="2">
    <source>
        <dbReference type="EMBL" id="TWI12225.1"/>
    </source>
</evidence>
<dbReference type="Proteomes" id="UP000319848">
    <property type="component" value="Unassembled WGS sequence"/>
</dbReference>
<gene>
    <name evidence="2" type="ORF">IP98_01800</name>
</gene>
<dbReference type="OrthoDB" id="1274006at2"/>
<keyword evidence="3" id="KW-1185">Reference proteome</keyword>